<dbReference type="AlphaFoldDB" id="A0AAD2H563"/>
<organism evidence="2 3">
    <name type="scientific">Mycena citricolor</name>
    <dbReference type="NCBI Taxonomy" id="2018698"/>
    <lineage>
        <taxon>Eukaryota</taxon>
        <taxon>Fungi</taxon>
        <taxon>Dikarya</taxon>
        <taxon>Basidiomycota</taxon>
        <taxon>Agaricomycotina</taxon>
        <taxon>Agaricomycetes</taxon>
        <taxon>Agaricomycetidae</taxon>
        <taxon>Agaricales</taxon>
        <taxon>Marasmiineae</taxon>
        <taxon>Mycenaceae</taxon>
        <taxon>Mycena</taxon>
    </lineage>
</organism>
<dbReference type="GO" id="GO:0031146">
    <property type="term" value="P:SCF-dependent proteasomal ubiquitin-dependent protein catabolic process"/>
    <property type="evidence" value="ECO:0007669"/>
    <property type="project" value="TreeGrafter"/>
</dbReference>
<dbReference type="Gene3D" id="3.80.10.10">
    <property type="entry name" value="Ribonuclease Inhibitor"/>
    <property type="match status" value="1"/>
</dbReference>
<dbReference type="EMBL" id="CAVNYO010000142">
    <property type="protein sequence ID" value="CAK5269227.1"/>
    <property type="molecule type" value="Genomic_DNA"/>
</dbReference>
<dbReference type="GO" id="GO:0019005">
    <property type="term" value="C:SCF ubiquitin ligase complex"/>
    <property type="evidence" value="ECO:0007669"/>
    <property type="project" value="TreeGrafter"/>
</dbReference>
<dbReference type="PANTHER" id="PTHR16134:SF1">
    <property type="entry name" value="F-BOX AND LEUCINE-RICH PROTEIN 22"/>
    <property type="match status" value="1"/>
</dbReference>
<dbReference type="InterPro" id="IPR001810">
    <property type="entry name" value="F-box_dom"/>
</dbReference>
<dbReference type="PANTHER" id="PTHR16134">
    <property type="entry name" value="F-BOX/TPR REPEAT PROTEIN POF3"/>
    <property type="match status" value="1"/>
</dbReference>
<evidence type="ECO:0000313" key="3">
    <source>
        <dbReference type="Proteomes" id="UP001295794"/>
    </source>
</evidence>
<gene>
    <name evidence="2" type="ORF">MYCIT1_LOCUS12798</name>
</gene>
<name>A0AAD2H563_9AGAR</name>
<reference evidence="2" key="1">
    <citation type="submission" date="2023-11" db="EMBL/GenBank/DDBJ databases">
        <authorList>
            <person name="De Vega J J."/>
            <person name="De Vega J J."/>
        </authorList>
    </citation>
    <scope>NUCLEOTIDE SEQUENCE</scope>
</reference>
<dbReference type="InterPro" id="IPR036047">
    <property type="entry name" value="F-box-like_dom_sf"/>
</dbReference>
<dbReference type="InterPro" id="IPR032675">
    <property type="entry name" value="LRR_dom_sf"/>
</dbReference>
<proteinExistence type="predicted"/>
<dbReference type="SUPFAM" id="SSF81383">
    <property type="entry name" value="F-box domain"/>
    <property type="match status" value="1"/>
</dbReference>
<evidence type="ECO:0000313" key="2">
    <source>
        <dbReference type="EMBL" id="CAK5269227.1"/>
    </source>
</evidence>
<feature type="domain" description="F-box" evidence="1">
    <location>
        <begin position="31"/>
        <end position="68"/>
    </location>
</feature>
<keyword evidence="3" id="KW-1185">Reference proteome</keyword>
<accession>A0AAD2H563</accession>
<sequence length="556" mass="62591">MNDLEVPTFSLTSTTMAFRASSPTNRALEIPELLDMIFRYLDNSCNVANARVCKRWSEIALDSVWRDLDDLYHLFAILKPLKPTSDKPDAPLEFTAPPDADDWKRAERYSRRVKRLVYHASCSFALCPTVFEVIARTRTSLVVLPNTRSIAWEAPLHLLVMFMHANVKHFVVRLDGQHELTPHSPFFRDVVSRMPSITNLDIHCETPVVLPRFFLTTRIAECAAKLADLECLEFQYDPEQGFGDPSDIEVFRPALGPGSYPSLGDLSLTVSLGDIVRLMKQPSCPANLTSLLVDSRLFETPEVVYEFLTTLSESCQLLETLSIITAVSDEEPIEKLDAIPRENRMSFSTIRPLQHLPSLTVFDITHQYPMDLAEDELEQLARSWPSLKKLILNNEPMVLDSCSLTLASLLPFARHCPELEKLGLFVNASAAGIPAGNQWPSFAKLQSLSMGVSLIDEDGPVALFLSKICPLDTQLESGVTWDLPASGHFEPEVHSTVRDRCNRWNKVAETLPLLTNLRMEERARTSKLEAEVDDLRMRSQVILDKPPIREDSCVVC</sequence>
<dbReference type="Gene3D" id="1.20.1280.50">
    <property type="match status" value="1"/>
</dbReference>
<dbReference type="Pfam" id="PF12937">
    <property type="entry name" value="F-box-like"/>
    <property type="match status" value="1"/>
</dbReference>
<comment type="caution">
    <text evidence="2">The sequence shown here is derived from an EMBL/GenBank/DDBJ whole genome shotgun (WGS) entry which is preliminary data.</text>
</comment>
<protein>
    <recommendedName>
        <fullName evidence="1">F-box domain-containing protein</fullName>
    </recommendedName>
</protein>
<dbReference type="Proteomes" id="UP001295794">
    <property type="component" value="Unassembled WGS sequence"/>
</dbReference>
<dbReference type="SUPFAM" id="SSF52047">
    <property type="entry name" value="RNI-like"/>
    <property type="match status" value="1"/>
</dbReference>
<evidence type="ECO:0000259" key="1">
    <source>
        <dbReference type="Pfam" id="PF12937"/>
    </source>
</evidence>